<feature type="non-terminal residue" evidence="1">
    <location>
        <position position="1"/>
    </location>
</feature>
<organism evidence="1 2">
    <name type="scientific">Corchorus capsularis</name>
    <name type="common">Jute</name>
    <dbReference type="NCBI Taxonomy" id="210143"/>
    <lineage>
        <taxon>Eukaryota</taxon>
        <taxon>Viridiplantae</taxon>
        <taxon>Streptophyta</taxon>
        <taxon>Embryophyta</taxon>
        <taxon>Tracheophyta</taxon>
        <taxon>Spermatophyta</taxon>
        <taxon>Magnoliopsida</taxon>
        <taxon>eudicotyledons</taxon>
        <taxon>Gunneridae</taxon>
        <taxon>Pentapetalae</taxon>
        <taxon>rosids</taxon>
        <taxon>malvids</taxon>
        <taxon>Malvales</taxon>
        <taxon>Malvaceae</taxon>
        <taxon>Grewioideae</taxon>
        <taxon>Apeibeae</taxon>
        <taxon>Corchorus</taxon>
    </lineage>
</organism>
<gene>
    <name evidence="1" type="ORF">CCACVL1_04039</name>
</gene>
<dbReference type="Gramene" id="OMO98829">
    <property type="protein sequence ID" value="OMO98829"/>
    <property type="gene ID" value="CCACVL1_04039"/>
</dbReference>
<dbReference type="Proteomes" id="UP000188268">
    <property type="component" value="Unassembled WGS sequence"/>
</dbReference>
<comment type="caution">
    <text evidence="1">The sequence shown here is derived from an EMBL/GenBank/DDBJ whole genome shotgun (WGS) entry which is preliminary data.</text>
</comment>
<dbReference type="AlphaFoldDB" id="A0A1R3JVF0"/>
<proteinExistence type="predicted"/>
<keyword evidence="2" id="KW-1185">Reference proteome</keyword>
<accession>A0A1R3JVF0</accession>
<evidence type="ECO:0000313" key="1">
    <source>
        <dbReference type="EMBL" id="OMO98829.1"/>
    </source>
</evidence>
<dbReference type="EMBL" id="AWWV01006990">
    <property type="protein sequence ID" value="OMO98829.1"/>
    <property type="molecule type" value="Genomic_DNA"/>
</dbReference>
<evidence type="ECO:0000313" key="2">
    <source>
        <dbReference type="Proteomes" id="UP000188268"/>
    </source>
</evidence>
<reference evidence="1 2" key="1">
    <citation type="submission" date="2013-09" db="EMBL/GenBank/DDBJ databases">
        <title>Corchorus capsularis genome sequencing.</title>
        <authorList>
            <person name="Alam M."/>
            <person name="Haque M.S."/>
            <person name="Islam M.S."/>
            <person name="Emdad E.M."/>
            <person name="Islam M.M."/>
            <person name="Ahmed B."/>
            <person name="Halim A."/>
            <person name="Hossen Q.M.M."/>
            <person name="Hossain M.Z."/>
            <person name="Ahmed R."/>
            <person name="Khan M.M."/>
            <person name="Islam R."/>
            <person name="Rashid M.M."/>
            <person name="Khan S.A."/>
            <person name="Rahman M.S."/>
            <person name="Alam M."/>
        </authorList>
    </citation>
    <scope>NUCLEOTIDE SEQUENCE [LARGE SCALE GENOMIC DNA]</scope>
    <source>
        <strain evidence="2">cv. CVL-1</strain>
        <tissue evidence="1">Whole seedling</tissue>
    </source>
</reference>
<protein>
    <submittedName>
        <fullName evidence="1">Uncharacterized protein</fullName>
    </submittedName>
</protein>
<name>A0A1R3JVF0_COCAP</name>
<sequence>SANLATTARCPPPATSCRC</sequence>